<dbReference type="EMBL" id="UGYW01000002">
    <property type="protein sequence ID" value="SUJ28851.1"/>
    <property type="molecule type" value="Genomic_DNA"/>
</dbReference>
<sequence length="241" mass="26775">MKKHTFYLMICFVLSSFLLSSCLKDNDNNYIDIPAGGLTMINGFSDAQGIVYYADQRAVQNPYFPLMYKGYDWVALFTGNRNIIVKGTQDPKTLVDTTFAVKDSVYYSSFIYGTKDKAKHFITEDKKITLAPATDKPAGLRFFNLVDMPGKVSLQIGDAAVNDKFKDRITETQTTATANQVFVSQASGTFKLSVKDETGTVLVSRDGIKLDPDNYYSIILVGKKDNTNTPLYIGVVKQAVN</sequence>
<dbReference type="AlphaFoldDB" id="A0A380CTU2"/>
<evidence type="ECO:0000313" key="2">
    <source>
        <dbReference type="EMBL" id="SUJ28851.1"/>
    </source>
</evidence>
<accession>A0A380CTU2</accession>
<name>A0A380CTU2_SPHSI</name>
<gene>
    <name evidence="2" type="ORF">NCTC11388_04474</name>
</gene>
<dbReference type="Proteomes" id="UP000254893">
    <property type="component" value="Unassembled WGS sequence"/>
</dbReference>
<evidence type="ECO:0000313" key="3">
    <source>
        <dbReference type="Proteomes" id="UP000254893"/>
    </source>
</evidence>
<organism evidence="2 3">
    <name type="scientific">Sphingobacterium spiritivorum</name>
    <name type="common">Flavobacterium spiritivorum</name>
    <dbReference type="NCBI Taxonomy" id="258"/>
    <lineage>
        <taxon>Bacteria</taxon>
        <taxon>Pseudomonadati</taxon>
        <taxon>Bacteroidota</taxon>
        <taxon>Sphingobacteriia</taxon>
        <taxon>Sphingobacteriales</taxon>
        <taxon>Sphingobacteriaceae</taxon>
        <taxon>Sphingobacterium</taxon>
    </lineage>
</organism>
<feature type="signal peptide" evidence="1">
    <location>
        <begin position="1"/>
        <end position="20"/>
    </location>
</feature>
<dbReference type="RefSeq" id="WP_115171678.1">
    <property type="nucleotide sequence ID" value="NZ_UGYW01000002.1"/>
</dbReference>
<reference evidence="2 3" key="1">
    <citation type="submission" date="2018-06" db="EMBL/GenBank/DDBJ databases">
        <authorList>
            <consortium name="Pathogen Informatics"/>
            <person name="Doyle S."/>
        </authorList>
    </citation>
    <scope>NUCLEOTIDE SEQUENCE [LARGE SCALE GENOMIC DNA]</scope>
    <source>
        <strain evidence="2 3">NCTC11388</strain>
    </source>
</reference>
<protein>
    <recommendedName>
        <fullName evidence="4">DUF4397 domain-containing protein</fullName>
    </recommendedName>
</protein>
<keyword evidence="1" id="KW-0732">Signal</keyword>
<evidence type="ECO:0000256" key="1">
    <source>
        <dbReference type="SAM" id="SignalP"/>
    </source>
</evidence>
<proteinExistence type="predicted"/>
<dbReference type="PROSITE" id="PS51257">
    <property type="entry name" value="PROKAR_LIPOPROTEIN"/>
    <property type="match status" value="1"/>
</dbReference>
<evidence type="ECO:0008006" key="4">
    <source>
        <dbReference type="Google" id="ProtNLM"/>
    </source>
</evidence>
<feature type="chain" id="PRO_5016921669" description="DUF4397 domain-containing protein" evidence="1">
    <location>
        <begin position="21"/>
        <end position="241"/>
    </location>
</feature>